<feature type="region of interest" description="Disordered" evidence="1">
    <location>
        <begin position="782"/>
        <end position="803"/>
    </location>
</feature>
<proteinExistence type="predicted"/>
<protein>
    <recommendedName>
        <fullName evidence="5">Ig-like domain-containing protein</fullName>
    </recommendedName>
</protein>
<name>A0ABS4GFQ6_9FIRM</name>
<reference evidence="3 4" key="1">
    <citation type="submission" date="2021-03" db="EMBL/GenBank/DDBJ databases">
        <title>Genomic Encyclopedia of Type Strains, Phase IV (KMG-IV): sequencing the most valuable type-strain genomes for metagenomic binning, comparative biology and taxonomic classification.</title>
        <authorList>
            <person name="Goeker M."/>
        </authorList>
    </citation>
    <scope>NUCLEOTIDE SEQUENCE [LARGE SCALE GENOMIC DNA]</scope>
    <source>
        <strain evidence="3 4">DSM 24004</strain>
    </source>
</reference>
<keyword evidence="2" id="KW-0732">Signal</keyword>
<feature type="signal peptide" evidence="2">
    <location>
        <begin position="1"/>
        <end position="27"/>
    </location>
</feature>
<dbReference type="Proteomes" id="UP001519342">
    <property type="component" value="Unassembled WGS sequence"/>
</dbReference>
<evidence type="ECO:0000256" key="1">
    <source>
        <dbReference type="SAM" id="MobiDB-lite"/>
    </source>
</evidence>
<evidence type="ECO:0000256" key="2">
    <source>
        <dbReference type="SAM" id="SignalP"/>
    </source>
</evidence>
<feature type="chain" id="PRO_5046624341" description="Ig-like domain-containing protein" evidence="2">
    <location>
        <begin position="28"/>
        <end position="2636"/>
    </location>
</feature>
<dbReference type="EMBL" id="JAGGKS010000007">
    <property type="protein sequence ID" value="MBP1926528.1"/>
    <property type="molecule type" value="Genomic_DNA"/>
</dbReference>
<organism evidence="3 4">
    <name type="scientific">Sedimentibacter acidaminivorans</name>
    <dbReference type="NCBI Taxonomy" id="913099"/>
    <lineage>
        <taxon>Bacteria</taxon>
        <taxon>Bacillati</taxon>
        <taxon>Bacillota</taxon>
        <taxon>Tissierellia</taxon>
        <taxon>Sedimentibacter</taxon>
    </lineage>
</organism>
<keyword evidence="4" id="KW-1185">Reference proteome</keyword>
<comment type="caution">
    <text evidence="3">The sequence shown here is derived from an EMBL/GenBank/DDBJ whole genome shotgun (WGS) entry which is preliminary data.</text>
</comment>
<sequence length="2636" mass="292284">MQTKKRGIALLTAMAMIISMFPISSFASENGSDAVKYEIKKPVVGVMNKINSENDQFRRTYLRKVDDNFNLVYKFTRTSENNIKGADSTLSYNTSMMHKENGDFWKAYYDWNYQKEVKKTYSGGTYSVYEPTYGNEGVANLFSSGQVYMDFSANLTADYHRNYKRHGNKILDRASATIDHKNQYGVNGLMHLVSAWDAPDDSAVYLHETSKLKINNFLGFQLYFTGLGCKCGSSKVSNVSIGLIDKVNPKVTSITASRTLGGEAETNGFKANETGYINLNFDEPIRFANDEVPLESIMLNLIIKGIESNVQINTEEIKGRLVEVTGKRMSFRFNVPENLSDKPINVYVSGISNNQDWVNNIGGANKFPLVLLGKNGTNITMTGSLAQVEELTKTSSIITDMSGNPVNWQQSNKEMSTKCFLDNVAPRIMSVDISGARISAESNQSSQAEDWPEDIDRSAVFAGIGDILTFSAKFSEQLSIPEGVDKVTAFLNAQEGGIPVKLKGASLEEIDDGVNGIKVSKIIFEPLEITENMVLNGDISPLKITEVEFPNDTADYRKNVISSSTSDIPAASQQQYLDTQLPEVKTAVSENDGKYTPVFYDNQNKKEFYFPISINDVDNISSNNEYASGTNGMTGSFAWLDEDADATFNFEYYVSASNEKPSDSQYITGVTSNEADSLSTLSFNQVEGGNYIHIKLLDGVKYNMVDSEIVVLPGDYAQNKGRNSFVMDYSADLVGPEIIYGGYRQDFNSLNDEGTISVSAIMKDSSGTNPNDVEYQWVEKDEEPSEGWENFTGEMENGSTSESLKIKIESDEFGGGEIEALDLIIRTADKKGNMSENLRIPCIIDFTKSNPNIEIKNGLDIPSKTIEIGMDLQPYSGDSTSLNGLPATSVIMIKNPEKEEEYFVTAISSMDDYLLDTKDGRNDLFYALRVLEEDSGFPRTDPVVSSYSKWYKADVTFGDNGSYLLDSEELNNDDLYFLGSMLNPLPNYSYNGRNSTYYGKIDVTFITAYGYTPQLRNVWGYKDKEQLPINVDFNEHGCGNSTAFYLDEADGIYLADYIMYGPHPEESFYYKGTYPGGEPTTPSGIEGQGYEIVDVTFPITRIEGNINVQEFNVSLAPSGRDFTKKTMDVEFGKTIQSDGTEGLLWRDEDYVLGGAAKYMKNLDGARILFTLCNPEVPSWGVKEIDFDSDETYVALYYTEHGVSNSGSFNNGLTFSDGGRYKNINELTPLIKSKPVATGNEQVFVISDGITDSTGFYALEVSLKSLNSNDVEKIYFSDMFVNGFTIEDEGLNHYSIGIKDEKGEYAYNNRIYSDTYSILIGSAPNSDGYEGIRDILIDAKVEGELPGSRLWYHDYHDDIIKEINLSNHSDLSKGGIRIWNAGSMVDGNAPEYAKWQTMRTYGRDINLNIVDSEEELNESSYMNGEISCLPIINNKVNTICYQLCLSNGELTSVRQFNITTADSRPEFELVTDSSKEGGWVSSVTVSAENVIAINGARTFNCSFSEEKIEENMEPVTISRNDKYYFYVSDMAGNVEIKKLEIDWIDNEEPNLKSEKISSDPDNEFHVKVKIEDDHDLTDGKLYLSFDENYSAVLNSNSGEPGLVSVEVPLSDNGTGQWIAASPEDARAGIYKTDTVLSEDKLNNTFKKTVEIWGAFKYDDSYGAADNYSARLTFSGSDQAGNMSPVYKNESYTDGETGESYEYFGDPVEGTYIDFSAKNIKPEFDGASLTSDDKVRLSFTAPVLVTVPDNSNPQFSADTDSAAIYSDGECSISYMDLFGNNSIESVNVTAFGDFNTYIKYSDTQPTQNDVTVAVEIPGDSTAVITGFNGTIAGAQGNTSLEGTIEEGGKSAIITMTDNGSMILTIENKGKTKDRSMIISNIDRVIESVEPYIYYTGGKPMGDEAFTTDIVVAGIYCNELLTGTNGPLTYTFTDGAKAGDSYTFEYEDLAKNHGSITVNLDYDVVVMEKDEAPPEYNVVLYSKLDYMNQQRDSLNSSESIEKAIESLPAAQGYMMIFNVADSSKVKMILKEQSFVPAYDDVSDTITGVTVNDRAVMIDENAEFIIYLVDEKGNVTSLPLMNFDKVDNVRPSAEVEYVAETFFSTVGYLIPDNDEEIIATNVTGVEKDTSLGNYDGKYYHKYKDNEEFLFYYKDQVGNINSTEAPVDWLDVSPPQVLSVKWTPVGEGQGKEDAIYPPPELHTNKDINAQIKFNKTVQDVKAYYKGTTNEVENSKVEISFIQSGAVVTYHENADIDLYFKSYNGKDALFNIGDVVCIDRKEFNVANSFVLADDKQSIRYTFTTDKDVFMAENSSGNTVDFGKEFTYTFTANGSYDMHFTDEAGNSVVHTVKVDQIDKENMKVYFNTTASDDGAVDNAGKLELGSTGSIEFYVKLSKNGKVKFNGGSAVDTEKNKWLKFEFTPSEDTAFYVVEAVDGVRGTKIYNYLNVLLPDRVPPTILFASPVVSVREGSIAEDILSKLKSGVVVSDNKDGAVTDFVISIADWQDISINISDSMSPGKYKVTYEVADTSGNKTSSYRILRVYGKDSLNLLINGEGAESEGTMVLNTGDITLTIENLPVYGINEEPSTVFWKEGLKTPGQMKTRAVKAETDSFTLPGTGFYTIYVRAQDRKDYITYVYIQK</sequence>
<accession>A0ABS4GFQ6</accession>
<dbReference type="RefSeq" id="WP_209512265.1">
    <property type="nucleotide sequence ID" value="NZ_JAGGKS010000007.1"/>
</dbReference>
<dbReference type="Gene3D" id="2.60.40.10">
    <property type="entry name" value="Immunoglobulins"/>
    <property type="match status" value="1"/>
</dbReference>
<evidence type="ECO:0008006" key="5">
    <source>
        <dbReference type="Google" id="ProtNLM"/>
    </source>
</evidence>
<evidence type="ECO:0000313" key="3">
    <source>
        <dbReference type="EMBL" id="MBP1926528.1"/>
    </source>
</evidence>
<dbReference type="InterPro" id="IPR013783">
    <property type="entry name" value="Ig-like_fold"/>
</dbReference>
<evidence type="ECO:0000313" key="4">
    <source>
        <dbReference type="Proteomes" id="UP001519342"/>
    </source>
</evidence>
<gene>
    <name evidence="3" type="ORF">J2Z76_002397</name>
</gene>